<accession>A0A918WLS8</accession>
<comment type="caution">
    <text evidence="3">The sequence shown here is derived from an EMBL/GenBank/DDBJ whole genome shotgun (WGS) entry which is preliminary data.</text>
</comment>
<dbReference type="InterPro" id="IPR051610">
    <property type="entry name" value="GPI/OXD"/>
</dbReference>
<reference evidence="3" key="1">
    <citation type="journal article" date="2014" name="Int. J. Syst. Evol. Microbiol.">
        <title>Complete genome sequence of Corynebacterium casei LMG S-19264T (=DSM 44701T), isolated from a smear-ripened cheese.</title>
        <authorList>
            <consortium name="US DOE Joint Genome Institute (JGI-PGF)"/>
            <person name="Walter F."/>
            <person name="Albersmeier A."/>
            <person name="Kalinowski J."/>
            <person name="Ruckert C."/>
        </authorList>
    </citation>
    <scope>NUCLEOTIDE SEQUENCE</scope>
    <source>
        <strain evidence="3">KCTC 12988</strain>
    </source>
</reference>
<dbReference type="PANTHER" id="PTHR35848">
    <property type="entry name" value="OXALATE-BINDING PROTEIN"/>
    <property type="match status" value="1"/>
</dbReference>
<name>A0A918WLS8_9BACT</name>
<dbReference type="Proteomes" id="UP000644507">
    <property type="component" value="Unassembled WGS sequence"/>
</dbReference>
<dbReference type="AlphaFoldDB" id="A0A918WLS8"/>
<evidence type="ECO:0000256" key="1">
    <source>
        <dbReference type="ARBA" id="ARBA00022723"/>
    </source>
</evidence>
<dbReference type="PANTHER" id="PTHR35848:SF6">
    <property type="entry name" value="CUPIN TYPE-2 DOMAIN-CONTAINING PROTEIN"/>
    <property type="match status" value="1"/>
</dbReference>
<feature type="domain" description="Cupin type-2" evidence="2">
    <location>
        <begin position="40"/>
        <end position="103"/>
    </location>
</feature>
<reference evidence="3" key="2">
    <citation type="submission" date="2020-09" db="EMBL/GenBank/DDBJ databases">
        <authorList>
            <person name="Sun Q."/>
            <person name="Kim S."/>
        </authorList>
    </citation>
    <scope>NUCLEOTIDE SEQUENCE</scope>
    <source>
        <strain evidence="3">KCTC 12988</strain>
    </source>
</reference>
<evidence type="ECO:0000313" key="4">
    <source>
        <dbReference type="Proteomes" id="UP000644507"/>
    </source>
</evidence>
<evidence type="ECO:0000313" key="3">
    <source>
        <dbReference type="EMBL" id="GHC54850.1"/>
    </source>
</evidence>
<proteinExistence type="predicted"/>
<gene>
    <name evidence="3" type="ORF">GCM10007100_21730</name>
</gene>
<dbReference type="GO" id="GO:0046872">
    <property type="term" value="F:metal ion binding"/>
    <property type="evidence" value="ECO:0007669"/>
    <property type="project" value="UniProtKB-KW"/>
</dbReference>
<keyword evidence="4" id="KW-1185">Reference proteome</keyword>
<sequence length="112" mass="12188">MKISPADAPWSEVSHNVAIRKQVFVSNGEVPNITQFARSVFAPGQVAPGHSHEDMWEVFLVTSGVLTVEVDGAVHRLEAGASITLAPKEVHELRNEGPEELHLTYFGILSSD</sequence>
<dbReference type="Pfam" id="PF07883">
    <property type="entry name" value="Cupin_2"/>
    <property type="match status" value="1"/>
</dbReference>
<dbReference type="InterPro" id="IPR014710">
    <property type="entry name" value="RmlC-like_jellyroll"/>
</dbReference>
<dbReference type="SUPFAM" id="SSF51182">
    <property type="entry name" value="RmlC-like cupins"/>
    <property type="match status" value="1"/>
</dbReference>
<keyword evidence="1" id="KW-0479">Metal-binding</keyword>
<organism evidence="3 4">
    <name type="scientific">Roseibacillus persicicus</name>
    <dbReference type="NCBI Taxonomy" id="454148"/>
    <lineage>
        <taxon>Bacteria</taxon>
        <taxon>Pseudomonadati</taxon>
        <taxon>Verrucomicrobiota</taxon>
        <taxon>Verrucomicrobiia</taxon>
        <taxon>Verrucomicrobiales</taxon>
        <taxon>Verrucomicrobiaceae</taxon>
        <taxon>Roseibacillus</taxon>
    </lineage>
</organism>
<dbReference type="EMBL" id="BMXI01000008">
    <property type="protein sequence ID" value="GHC54850.1"/>
    <property type="molecule type" value="Genomic_DNA"/>
</dbReference>
<dbReference type="RefSeq" id="WP_189569970.1">
    <property type="nucleotide sequence ID" value="NZ_BMXI01000008.1"/>
</dbReference>
<dbReference type="Gene3D" id="2.60.120.10">
    <property type="entry name" value="Jelly Rolls"/>
    <property type="match status" value="1"/>
</dbReference>
<dbReference type="InterPro" id="IPR011051">
    <property type="entry name" value="RmlC_Cupin_sf"/>
</dbReference>
<protein>
    <recommendedName>
        <fullName evidence="2">Cupin type-2 domain-containing protein</fullName>
    </recommendedName>
</protein>
<evidence type="ECO:0000259" key="2">
    <source>
        <dbReference type="Pfam" id="PF07883"/>
    </source>
</evidence>
<dbReference type="InterPro" id="IPR013096">
    <property type="entry name" value="Cupin_2"/>
</dbReference>